<evidence type="ECO:0000313" key="1">
    <source>
        <dbReference type="EMBL" id="QGZ62599.1"/>
    </source>
</evidence>
<dbReference type="InterPro" id="IPR005247">
    <property type="entry name" value="YbhB_YbcL/LppC-like"/>
</dbReference>
<dbReference type="CDD" id="cd00865">
    <property type="entry name" value="PEBP_bact_arch"/>
    <property type="match status" value="1"/>
</dbReference>
<protein>
    <submittedName>
        <fullName evidence="1">YbhB/YbcL family Raf kinase inhibitor-like protein</fullName>
    </submittedName>
</protein>
<sequence length="195" mass="20871">MRTPKFSDSMSFWLAFTHFLLAAMLGSTMNFACAGEIFTLMSNDFAEGGKIGTQQVFNSAGCNGANRSPALSWRNAPAGTRSFAITVFDRDAPGRGWWHWAAANLPARVTSVPENASASGALSKLGSVEARNDFGVDGYGGPCPPPGKPHRYVITVHALRVDALPLAQGRPAALFDHEIEDAELGRAQLTVNYGR</sequence>
<dbReference type="InterPro" id="IPR008914">
    <property type="entry name" value="PEBP"/>
</dbReference>
<gene>
    <name evidence="1" type="ORF">FAZ98_13175</name>
</gene>
<dbReference type="AlphaFoldDB" id="A0A7Z2GJK3"/>
<organism evidence="1 2">
    <name type="scientific">Paraburkholderia acidisoli</name>
    <dbReference type="NCBI Taxonomy" id="2571748"/>
    <lineage>
        <taxon>Bacteria</taxon>
        <taxon>Pseudomonadati</taxon>
        <taxon>Pseudomonadota</taxon>
        <taxon>Betaproteobacteria</taxon>
        <taxon>Burkholderiales</taxon>
        <taxon>Burkholderiaceae</taxon>
        <taxon>Paraburkholderia</taxon>
    </lineage>
</organism>
<dbReference type="EMBL" id="CP046913">
    <property type="protein sequence ID" value="QGZ62599.1"/>
    <property type="molecule type" value="Genomic_DNA"/>
</dbReference>
<accession>A0A7Z2GJK3</accession>
<reference evidence="1 2" key="1">
    <citation type="submission" date="2019-12" db="EMBL/GenBank/DDBJ databases">
        <title>Paraburkholderia acidiphila 7Q-K02 sp. nov and Paraburkholderia acidisoli DHF22 sp. nov., two strains isolated from forest soil.</title>
        <authorList>
            <person name="Gao Z."/>
            <person name="Qiu L."/>
        </authorList>
    </citation>
    <scope>NUCLEOTIDE SEQUENCE [LARGE SCALE GENOMIC DNA]</scope>
    <source>
        <strain evidence="1 2">DHF22</strain>
    </source>
</reference>
<name>A0A7Z2GJK3_9BURK</name>
<keyword evidence="2" id="KW-1185">Reference proteome</keyword>
<proteinExistence type="predicted"/>
<dbReference type="KEGG" id="pacs:FAZ98_13175"/>
<dbReference type="Proteomes" id="UP000433577">
    <property type="component" value="Chromosome 1"/>
</dbReference>
<evidence type="ECO:0000313" key="2">
    <source>
        <dbReference type="Proteomes" id="UP000433577"/>
    </source>
</evidence>
<dbReference type="Pfam" id="PF01161">
    <property type="entry name" value="PBP"/>
    <property type="match status" value="1"/>
</dbReference>
<dbReference type="Gene3D" id="3.90.280.10">
    <property type="entry name" value="PEBP-like"/>
    <property type="match status" value="1"/>
</dbReference>
<dbReference type="PANTHER" id="PTHR30289:SF1">
    <property type="entry name" value="PEBP (PHOSPHATIDYLETHANOLAMINE-BINDING PROTEIN) FAMILY PROTEIN"/>
    <property type="match status" value="1"/>
</dbReference>
<dbReference type="PANTHER" id="PTHR30289">
    <property type="entry name" value="UNCHARACTERIZED PROTEIN YBCL-RELATED"/>
    <property type="match status" value="1"/>
</dbReference>
<dbReference type="NCBIfam" id="TIGR00481">
    <property type="entry name" value="YbhB/YbcL family Raf kinase inhibitor-like protein"/>
    <property type="match status" value="1"/>
</dbReference>
<dbReference type="RefSeq" id="WP_158951604.1">
    <property type="nucleotide sequence ID" value="NZ_CP046913.1"/>
</dbReference>
<dbReference type="OrthoDB" id="9797506at2"/>
<dbReference type="SUPFAM" id="SSF49777">
    <property type="entry name" value="PEBP-like"/>
    <property type="match status" value="1"/>
</dbReference>
<dbReference type="InterPro" id="IPR036610">
    <property type="entry name" value="PEBP-like_sf"/>
</dbReference>